<gene>
    <name evidence="2" type="ORF">CDAR_186191</name>
</gene>
<reference evidence="2 3" key="1">
    <citation type="submission" date="2021-06" db="EMBL/GenBank/DDBJ databases">
        <title>Caerostris darwini draft genome.</title>
        <authorList>
            <person name="Kono N."/>
            <person name="Arakawa K."/>
        </authorList>
    </citation>
    <scope>NUCLEOTIDE SEQUENCE [LARGE SCALE GENOMIC DNA]</scope>
</reference>
<feature type="region of interest" description="Disordered" evidence="1">
    <location>
        <begin position="200"/>
        <end position="255"/>
    </location>
</feature>
<evidence type="ECO:0000313" key="2">
    <source>
        <dbReference type="EMBL" id="GIY80095.1"/>
    </source>
</evidence>
<evidence type="ECO:0000313" key="3">
    <source>
        <dbReference type="Proteomes" id="UP001054837"/>
    </source>
</evidence>
<organism evidence="2 3">
    <name type="scientific">Caerostris darwini</name>
    <dbReference type="NCBI Taxonomy" id="1538125"/>
    <lineage>
        <taxon>Eukaryota</taxon>
        <taxon>Metazoa</taxon>
        <taxon>Ecdysozoa</taxon>
        <taxon>Arthropoda</taxon>
        <taxon>Chelicerata</taxon>
        <taxon>Arachnida</taxon>
        <taxon>Araneae</taxon>
        <taxon>Araneomorphae</taxon>
        <taxon>Entelegynae</taxon>
        <taxon>Araneoidea</taxon>
        <taxon>Araneidae</taxon>
        <taxon>Caerostris</taxon>
    </lineage>
</organism>
<comment type="caution">
    <text evidence="2">The sequence shown here is derived from an EMBL/GenBank/DDBJ whole genome shotgun (WGS) entry which is preliminary data.</text>
</comment>
<dbReference type="EMBL" id="BPLQ01014476">
    <property type="protein sequence ID" value="GIY80095.1"/>
    <property type="molecule type" value="Genomic_DNA"/>
</dbReference>
<name>A0AAV4WAX4_9ARAC</name>
<keyword evidence="3" id="KW-1185">Reference proteome</keyword>
<accession>A0AAV4WAX4</accession>
<dbReference type="AlphaFoldDB" id="A0AAV4WAX4"/>
<evidence type="ECO:0000256" key="1">
    <source>
        <dbReference type="SAM" id="MobiDB-lite"/>
    </source>
</evidence>
<dbReference type="Proteomes" id="UP001054837">
    <property type="component" value="Unassembled WGS sequence"/>
</dbReference>
<sequence length="497" mass="55355">MFDVLLLPSKTKLPKTAHLKDNKANDDVRGVRHRRRSQCSRLWEIPKSPLAPLRHNMDDLQLRNQSEYHPGRHAGLRVDDLQVAERSPHSGSVHQHSGDSCRGRVHGFRQQPLHRAGLSLPLRLFRRRISAHIFVGLGILSRQRTWHRQPLYDFLLVVRPDAAGGDRQRGIRHLRQLEVVGVCHFVAHLHALLRRRMVPGERPLLPGEPPVRPGREAIGADAGHEQGAPAQGQTQGGRGRHAGQGQLPWAAPEEVPSRHVPTLVSGAMANAKDTTDIFTSPTRCLRETQLISVDLFYSTASEIPGNLGRWKPRAVEFGSTGPTGSMSTASLHILDQISNLIFYADFLVSITYIHYLLIPCDSIYRQPHVSVSVHLHCAAAVHATSDADVWWLRRLVSLHLHVSPGHQFLTFVPTGCLLLFQRSAVLPELDHPASHRLRQQRHATHHRAGGPAVSLPASRRHFCVVTSAAGRRGICLPPPQDRAPLDLACCTPNMYNF</sequence>
<proteinExistence type="predicted"/>
<protein>
    <submittedName>
        <fullName evidence="2">Uncharacterized protein</fullName>
    </submittedName>
</protein>